<organism evidence="2 3">
    <name type="scientific">Cyclotella atomus</name>
    <dbReference type="NCBI Taxonomy" id="382360"/>
    <lineage>
        <taxon>Eukaryota</taxon>
        <taxon>Sar</taxon>
        <taxon>Stramenopiles</taxon>
        <taxon>Ochrophyta</taxon>
        <taxon>Bacillariophyta</taxon>
        <taxon>Coscinodiscophyceae</taxon>
        <taxon>Thalassiosirophycidae</taxon>
        <taxon>Stephanodiscales</taxon>
        <taxon>Stephanodiscaceae</taxon>
        <taxon>Cyclotella</taxon>
    </lineage>
</organism>
<gene>
    <name evidence="2" type="ORF">ACHAWO_004333</name>
</gene>
<sequence>MSPSSNNSIIIFDWDDTICPSSFVDRAGVDNYKKLPKKCHSLFTEIEKCAEKCLAEAAKYGEVIIITNSDDGWVKYSAERYLPGLLPILKNYRIVSARTRYEKFYPNQPLCWKAAAFAHEANEHFCGVEESALLDSCSKLSPDLPDMDLVSTDESSMGEGSISSHEESPGYRQDSCLPSVYRREIVSFGDSMEERTAVKIVSDQLSSTPKSVMFLSNPTPTQIIGQLTMLTHHMGFVCRNETDLDLEISQKQAEKCAAGYLSKMAEPAVVKEPNILQRLLRAGSACMQEDDEMEQYGC</sequence>
<keyword evidence="3" id="KW-1185">Reference proteome</keyword>
<accession>A0ABD3MM92</accession>
<dbReference type="PANTHER" id="PTHR38899:SF2">
    <property type="entry name" value="FCP1 HOMOLOGY DOMAIN-CONTAINING PROTEIN"/>
    <property type="match status" value="1"/>
</dbReference>
<protein>
    <submittedName>
        <fullName evidence="2">Uncharacterized protein</fullName>
    </submittedName>
</protein>
<evidence type="ECO:0000313" key="2">
    <source>
        <dbReference type="EMBL" id="KAL3765155.1"/>
    </source>
</evidence>
<dbReference type="Proteomes" id="UP001530400">
    <property type="component" value="Unassembled WGS sequence"/>
</dbReference>
<dbReference type="AlphaFoldDB" id="A0ABD3MM92"/>
<dbReference type="PANTHER" id="PTHR38899">
    <property type="entry name" value="DOMAIN OOKINETE PROTEIN, PUTATIVE-RELATED"/>
    <property type="match status" value="1"/>
</dbReference>
<comment type="caution">
    <text evidence="2">The sequence shown here is derived from an EMBL/GenBank/DDBJ whole genome shotgun (WGS) entry which is preliminary data.</text>
</comment>
<dbReference type="EMBL" id="JALLPJ020001407">
    <property type="protein sequence ID" value="KAL3765155.1"/>
    <property type="molecule type" value="Genomic_DNA"/>
</dbReference>
<evidence type="ECO:0000313" key="3">
    <source>
        <dbReference type="Proteomes" id="UP001530400"/>
    </source>
</evidence>
<name>A0ABD3MM92_9STRA</name>
<proteinExistence type="predicted"/>
<evidence type="ECO:0000256" key="1">
    <source>
        <dbReference type="SAM" id="MobiDB-lite"/>
    </source>
</evidence>
<feature type="region of interest" description="Disordered" evidence="1">
    <location>
        <begin position="148"/>
        <end position="173"/>
    </location>
</feature>
<reference evidence="2 3" key="1">
    <citation type="submission" date="2024-10" db="EMBL/GenBank/DDBJ databases">
        <title>Updated reference genomes for cyclostephanoid diatoms.</title>
        <authorList>
            <person name="Roberts W.R."/>
            <person name="Alverson A.J."/>
        </authorList>
    </citation>
    <scope>NUCLEOTIDE SEQUENCE [LARGE SCALE GENOMIC DNA]</scope>
    <source>
        <strain evidence="2 3">AJA010-31</strain>
    </source>
</reference>